<keyword evidence="1" id="KW-0732">Signal</keyword>
<feature type="domain" description="SCP" evidence="2">
    <location>
        <begin position="23"/>
        <end position="163"/>
    </location>
</feature>
<dbReference type="InterPro" id="IPR001283">
    <property type="entry name" value="CRISP-related"/>
</dbReference>
<keyword evidence="3" id="KW-0378">Hydrolase</keyword>
<dbReference type="InterPro" id="IPR035940">
    <property type="entry name" value="CAP_sf"/>
</dbReference>
<protein>
    <submittedName>
        <fullName evidence="3">ATP N-glycosidase 1</fullName>
    </submittedName>
</protein>
<reference evidence="3" key="1">
    <citation type="submission" date="2018-10" db="EMBL/GenBank/DDBJ databases">
        <title>The cloning and expression of ATP N-glycosidase from the freshwater sponge Ephydatia muelleri.</title>
        <authorList>
            <person name="Reintamm T."/>
            <person name="Vallmann K."/>
            <person name="Kolk K."/>
            <person name="Pari M."/>
            <person name="Lopp A."/>
            <person name="Aas-Valleriani N."/>
            <person name="Kelve M."/>
        </authorList>
    </citation>
    <scope>NUCLEOTIDE SEQUENCE</scope>
    <source>
        <strain evidence="3">EM_Vohandu1</strain>
    </source>
</reference>
<dbReference type="InterPro" id="IPR014044">
    <property type="entry name" value="CAP_dom"/>
</dbReference>
<dbReference type="Pfam" id="PF00188">
    <property type="entry name" value="CAP"/>
    <property type="match status" value="1"/>
</dbReference>
<keyword evidence="3" id="KW-0326">Glycosidase</keyword>
<evidence type="ECO:0000256" key="1">
    <source>
        <dbReference type="SAM" id="SignalP"/>
    </source>
</evidence>
<evidence type="ECO:0000313" key="3">
    <source>
        <dbReference type="EMBL" id="AZO92795.1"/>
    </source>
</evidence>
<dbReference type="SMART" id="SM00198">
    <property type="entry name" value="SCP"/>
    <property type="match status" value="1"/>
</dbReference>
<dbReference type="AlphaFoldDB" id="A0A3S9GVF4"/>
<feature type="chain" id="PRO_5019065245" evidence="1">
    <location>
        <begin position="19"/>
        <end position="540"/>
    </location>
</feature>
<dbReference type="PANTHER" id="PTHR10334">
    <property type="entry name" value="CYSTEINE-RICH SECRETORY PROTEIN-RELATED"/>
    <property type="match status" value="1"/>
</dbReference>
<dbReference type="GO" id="GO:0009116">
    <property type="term" value="P:nucleoside metabolic process"/>
    <property type="evidence" value="ECO:0007669"/>
    <property type="project" value="InterPro"/>
</dbReference>
<gene>
    <name evidence="3" type="primary">ATPNG1</name>
</gene>
<dbReference type="EMBL" id="MK040441">
    <property type="protein sequence ID" value="AZO92795.1"/>
    <property type="molecule type" value="Genomic_DNA"/>
</dbReference>
<dbReference type="Gene3D" id="3.40.50.1580">
    <property type="entry name" value="Nucleoside phosphorylase domain"/>
    <property type="match status" value="1"/>
</dbReference>
<dbReference type="InterPro" id="IPR035994">
    <property type="entry name" value="Nucleoside_phosphorylase_sf"/>
</dbReference>
<organism evidence="3">
    <name type="scientific">Ephydatia muelleri</name>
    <name type="common">Mueller's freshwater sponge</name>
    <name type="synonym">Spongilla muelleri</name>
    <dbReference type="NCBI Taxonomy" id="6052"/>
    <lineage>
        <taxon>Eukaryota</taxon>
        <taxon>Metazoa</taxon>
        <taxon>Porifera</taxon>
        <taxon>Demospongiae</taxon>
        <taxon>Heteroscleromorpha</taxon>
        <taxon>Spongillida</taxon>
        <taxon>Spongillidae</taxon>
        <taxon>Ephydatia</taxon>
    </lineage>
</organism>
<proteinExistence type="predicted"/>
<dbReference type="GO" id="GO:0016798">
    <property type="term" value="F:hydrolase activity, acting on glycosyl bonds"/>
    <property type="evidence" value="ECO:0007669"/>
    <property type="project" value="UniProtKB-KW"/>
</dbReference>
<sequence length="540" mass="58915">MRIYAAIVGLCLCCETFGILSGLDKDALLTAHNYYRSIVSPVAANMLKMRWSEKLEATAQSIANECTLKQSGSAVTLDSISLNKYVVTSSIPDYNSAVSQWFGENENYIYESNTCSNGCERYKKMVRSEAAYLGCAANRCPGFQDMSRLRGTLLVCAYGPIVGDASETPYRTGSAACEACPSGYQCLDSLCLAKAKTTSLTIKSDPVSSPNDSAPTETPKYSDAAKAKVMLEKHPLSAPKVSSPLYRALLDYSKEVAIILHTVNDNEYWAVMDRLLAPQSDTIPVLGTPLTGSITFPTKGMVLGRFGGYKVAVVQTNMGAECRDEIEVALERFPNAQAIIGVGVAYGAKKYQYCDVLVSKWIEDLSTVKFDVGNNIITRGEKLEMRPWLVNIFTKQTGEFAIKQNFSCTADGLRRPQIAGGILFSASWLVDNAAVKSEIFENAPEAIGGEMEGWVLSSIERKLRNKNPPRNIGVIIIKGLADYGDGTKGTQWQFTAAKAAVDYTFFQLEDAGDGALAYPSPSKLAAYLREIKSDVNREFE</sequence>
<dbReference type="SMR" id="A0A3S9GVF4"/>
<accession>A0A3S9GVF4</accession>
<name>A0A3S9GVF4_EPHMU</name>
<evidence type="ECO:0000259" key="2">
    <source>
        <dbReference type="SMART" id="SM00198"/>
    </source>
</evidence>
<dbReference type="SUPFAM" id="SSF55797">
    <property type="entry name" value="PR-1-like"/>
    <property type="match status" value="1"/>
</dbReference>
<feature type="signal peptide" evidence="1">
    <location>
        <begin position="1"/>
        <end position="18"/>
    </location>
</feature>
<dbReference type="Gene3D" id="3.40.33.10">
    <property type="entry name" value="CAP"/>
    <property type="match status" value="1"/>
</dbReference>
<dbReference type="SUPFAM" id="SSF53167">
    <property type="entry name" value="Purine and uridine phosphorylases"/>
    <property type="match status" value="1"/>
</dbReference>